<evidence type="ECO:0000313" key="2">
    <source>
        <dbReference type="EMBL" id="KAL0830982.1"/>
    </source>
</evidence>
<name>A0ABD0SYZ6_LOXSC</name>
<feature type="compositionally biased region" description="Polar residues" evidence="1">
    <location>
        <begin position="194"/>
        <end position="209"/>
    </location>
</feature>
<dbReference type="AlphaFoldDB" id="A0ABD0SYZ6"/>
<comment type="caution">
    <text evidence="2">The sequence shown here is derived from an EMBL/GenBank/DDBJ whole genome shotgun (WGS) entry which is preliminary data.</text>
</comment>
<organism evidence="2 3">
    <name type="scientific">Loxostege sticticalis</name>
    <name type="common">Beet webworm moth</name>
    <dbReference type="NCBI Taxonomy" id="481309"/>
    <lineage>
        <taxon>Eukaryota</taxon>
        <taxon>Metazoa</taxon>
        <taxon>Ecdysozoa</taxon>
        <taxon>Arthropoda</taxon>
        <taxon>Hexapoda</taxon>
        <taxon>Insecta</taxon>
        <taxon>Pterygota</taxon>
        <taxon>Neoptera</taxon>
        <taxon>Endopterygota</taxon>
        <taxon>Lepidoptera</taxon>
        <taxon>Glossata</taxon>
        <taxon>Ditrysia</taxon>
        <taxon>Pyraloidea</taxon>
        <taxon>Crambidae</taxon>
        <taxon>Pyraustinae</taxon>
        <taxon>Loxostege</taxon>
    </lineage>
</organism>
<dbReference type="EMBL" id="JBEDNZ010000012">
    <property type="protein sequence ID" value="KAL0830982.1"/>
    <property type="molecule type" value="Genomic_DNA"/>
</dbReference>
<feature type="compositionally biased region" description="Low complexity" evidence="1">
    <location>
        <begin position="213"/>
        <end position="227"/>
    </location>
</feature>
<reference evidence="2 3" key="1">
    <citation type="submission" date="2024-06" db="EMBL/GenBank/DDBJ databases">
        <title>A chromosome-level genome assembly of beet webworm, Loxostege sticticalis.</title>
        <authorList>
            <person name="Zhang Y."/>
        </authorList>
    </citation>
    <scope>NUCLEOTIDE SEQUENCE [LARGE SCALE GENOMIC DNA]</scope>
    <source>
        <strain evidence="2">AQ028</strain>
        <tissue evidence="2">Male pupae</tissue>
    </source>
</reference>
<feature type="region of interest" description="Disordered" evidence="1">
    <location>
        <begin position="293"/>
        <end position="344"/>
    </location>
</feature>
<gene>
    <name evidence="2" type="ORF">ABMA28_001870</name>
</gene>
<sequence>MEAINIIPVEFAKIIPLFDGNYRQLNLFIRKCEYILSLYQGGNEQMRYNMHVLTSRLTGDAAALVSEREDLETWDQLKTILTQHFGDPRSEECIAIKLETIKINPNERYLHFCNRIQSIRSNLFSKLNQLEDQALRESKIQIYNKTAMNVFLYNLPEDLIRVVKIKNPTTLEEALEIVLEEENFQLQYKLRNKQNSHMSNPRRNQTQNEHQVRNPNRNFRPNNIQPNLPHNSGYHSNRPHFNYQNRPMQQGNMQNMQRPFAPRNFNYNHGNQFCPMNHANRFHNNMNNQPVWNREQQSRPEPSAPPAPLNFYDTVPQTNEGNLNADQPTENKNFRINASASTRK</sequence>
<proteinExistence type="predicted"/>
<dbReference type="Proteomes" id="UP001549921">
    <property type="component" value="Unassembled WGS sequence"/>
</dbReference>
<evidence type="ECO:0000256" key="1">
    <source>
        <dbReference type="SAM" id="MobiDB-lite"/>
    </source>
</evidence>
<feature type="region of interest" description="Disordered" evidence="1">
    <location>
        <begin position="194"/>
        <end position="242"/>
    </location>
</feature>
<accession>A0ABD0SYZ6</accession>
<evidence type="ECO:0008006" key="4">
    <source>
        <dbReference type="Google" id="ProtNLM"/>
    </source>
</evidence>
<feature type="compositionally biased region" description="Polar residues" evidence="1">
    <location>
        <begin position="315"/>
        <end position="344"/>
    </location>
</feature>
<evidence type="ECO:0000313" key="3">
    <source>
        <dbReference type="Proteomes" id="UP001549921"/>
    </source>
</evidence>
<protein>
    <recommendedName>
        <fullName evidence="4">Cytadhesion</fullName>
    </recommendedName>
</protein>